<dbReference type="SUPFAM" id="SSF51905">
    <property type="entry name" value="FAD/NAD(P)-binding domain"/>
    <property type="match status" value="1"/>
</dbReference>
<dbReference type="InterPro" id="IPR036188">
    <property type="entry name" value="FAD/NAD-bd_sf"/>
</dbReference>
<feature type="compositionally biased region" description="Acidic residues" evidence="9">
    <location>
        <begin position="1052"/>
        <end position="1066"/>
    </location>
</feature>
<comment type="subcellular location">
    <subcellularLocation>
        <location evidence="1">Membrane</location>
        <topology evidence="1">Multi-pass membrane protein</topology>
    </subcellularLocation>
</comment>
<dbReference type="Pfam" id="PF07779">
    <property type="entry name" value="Cas1_AcylT"/>
    <property type="match status" value="1"/>
</dbReference>
<dbReference type="PANTHER" id="PTHR13533">
    <property type="entry name" value="N-ACETYLNEURAMINATE 9-O-ACETYLTRANSFERASE"/>
    <property type="match status" value="1"/>
</dbReference>
<keyword evidence="13" id="KW-1185">Reference proteome</keyword>
<evidence type="ECO:0000256" key="1">
    <source>
        <dbReference type="ARBA" id="ARBA00004141"/>
    </source>
</evidence>
<dbReference type="PANTHER" id="PTHR13533:SF37">
    <property type="entry name" value="CAS1P 10 TM ACYL TRANSFERASE DOMAIN-CONTAINING PROTEIN"/>
    <property type="match status" value="1"/>
</dbReference>
<evidence type="ECO:0000256" key="7">
    <source>
        <dbReference type="ARBA" id="ARBA00023136"/>
    </source>
</evidence>
<keyword evidence="5 10" id="KW-0812">Transmembrane</keyword>
<evidence type="ECO:0000256" key="10">
    <source>
        <dbReference type="SAM" id="Phobius"/>
    </source>
</evidence>
<dbReference type="Gene3D" id="3.30.519.10">
    <property type="entry name" value="Guanine Nucleotide Dissociation Inhibitor, domain 2"/>
    <property type="match status" value="1"/>
</dbReference>
<dbReference type="Pfam" id="PF00996">
    <property type="entry name" value="GDI"/>
    <property type="match status" value="2"/>
</dbReference>
<feature type="transmembrane region" description="Helical" evidence="10">
    <location>
        <begin position="173"/>
        <end position="194"/>
    </location>
</feature>
<feature type="transmembrane region" description="Helical" evidence="10">
    <location>
        <begin position="225"/>
        <end position="246"/>
    </location>
</feature>
<dbReference type="InterPro" id="IPR012419">
    <property type="entry name" value="Cas1_AcylTrans_dom"/>
</dbReference>
<keyword evidence="7 10" id="KW-0472">Membrane</keyword>
<protein>
    <recommendedName>
        <fullName evidence="11">Cas1p 10 TM acyl transferase domain-containing protein</fullName>
    </recommendedName>
</protein>
<feature type="region of interest" description="Disordered" evidence="9">
    <location>
        <begin position="570"/>
        <end position="590"/>
    </location>
</feature>
<name>A0ABQ7ZMF3_BRANA</name>
<dbReference type="PRINTS" id="PR00891">
    <property type="entry name" value="RABGDIREP"/>
</dbReference>
<dbReference type="Gene3D" id="3.50.50.60">
    <property type="entry name" value="FAD/NAD(P)-binding domain"/>
    <property type="match status" value="1"/>
</dbReference>
<evidence type="ECO:0000256" key="4">
    <source>
        <dbReference type="ARBA" id="ARBA00022679"/>
    </source>
</evidence>
<feature type="transmembrane region" description="Helical" evidence="10">
    <location>
        <begin position="200"/>
        <end position="218"/>
    </location>
</feature>
<feature type="transmembrane region" description="Helical" evidence="10">
    <location>
        <begin position="139"/>
        <end position="161"/>
    </location>
</feature>
<proteinExistence type="inferred from homology"/>
<dbReference type="EMBL" id="JAGKQM010000015">
    <property type="protein sequence ID" value="KAH0881417.1"/>
    <property type="molecule type" value="Genomic_DNA"/>
</dbReference>
<feature type="domain" description="Cas1p 10 TM acyl transferase" evidence="11">
    <location>
        <begin position="82"/>
        <end position="450"/>
    </location>
</feature>
<evidence type="ECO:0000256" key="8">
    <source>
        <dbReference type="ARBA" id="ARBA00023180"/>
    </source>
</evidence>
<feature type="transmembrane region" description="Helical" evidence="10">
    <location>
        <begin position="75"/>
        <end position="96"/>
    </location>
</feature>
<gene>
    <name evidence="12" type="ORF">HID58_068811</name>
</gene>
<evidence type="ECO:0000256" key="6">
    <source>
        <dbReference type="ARBA" id="ARBA00022989"/>
    </source>
</evidence>
<evidence type="ECO:0000313" key="12">
    <source>
        <dbReference type="EMBL" id="KAH0881417.1"/>
    </source>
</evidence>
<evidence type="ECO:0000256" key="9">
    <source>
        <dbReference type="SAM" id="MobiDB-lite"/>
    </source>
</evidence>
<dbReference type="Proteomes" id="UP000824890">
    <property type="component" value="Unassembled WGS sequence"/>
</dbReference>
<dbReference type="InterPro" id="IPR018203">
    <property type="entry name" value="GDP_dissociation_inhibitor"/>
</dbReference>
<accession>A0ABQ7ZMF3</accession>
<sequence>MDSLAATQEVAMNGVLIGQQMTYCNKLARLDGVPYREDLTILYGFEWRADPSTFIFVTVLMSSVHPRRWSYNRDLFLFLYFLLIIVSAITSFTIHNDKSALNGKSIMYLNRHQTEEWKGWMQVLFLMYHYFAAAEYYNAIRVFIACYVWMTGFGNFSYYYIRKDFSLARFAQMMWRLNFLVIFSCIVLNNSYMLYYICPMHTLFTLMVYGALGIMNKYNENGSVIAAKIVACFVVVIIVWEIPGVFEWVWSPFTFLLGYNDPAKPQLPLLHEWHFRSGLDRYIWIIGMLYAYYHPTVESWMDKLEEAEIKIRMAIKTTVALIAITVGYFWFEYIYKLDKYTYNKYHPYTSWIPITVYICLRNITQSFRGYSLTLLAWLGKITLETYISQFHIWLRSGVPDGQPKLLLSLIPEYPLLNFMLTTSIYVAVSYRLFELTNTLKTALIPTKDDKRLVYNTISAIIICTCLYFFSFVIVQIPQKLRTANLLSLTIFQLSKVIGSNNKTMSDLPPYPPLDPTTYDLIIVGTGVPSSILAAAAASSSGTSVLHLDPNPFYGSHFASLSLPDLTSFLHSNSNSPSPPPPPPPSDNPDFLSVDLATRSLYSSVEIATFDSSILDERHSRKLNVDLCGPRVLFCADESINLMLRSGSNNYVEFKSVDASFVGDSSGELRSVPDSRGAIFKDKSLALAEKNQLMKFFKLVQAHLAAEEAVRITEEDMESPFVEFLANMRLPPKIKSIILYGIAMVDYDQDNVEACGGLLKTREGIARLALYITSIGRFSNALGALIYPIYGQGELPQAFCRRAAVKGCIYVLRMPITALLLDKASESIVVETGGYKGVRLATGQEIFSQKLILDPCITLGSESMSSLTDQQKETLRVLVPKAISSEGKIARGICIIRGSVKAGISNALVVYPPKSLFPEQLAAIRVLQLGSGLAVCPADMHVLYFSTVCDNDDQGKAALLSAMSTLVRPQVPENSESESVVENDNVEAKPVVLWRALYVQELVKGEFGGSISSASSPDGNLNYNELVESAVKLYEHVMGSEELFKEETSPDNATEEENDGGVEIEAM</sequence>
<dbReference type="SUPFAM" id="SSF54373">
    <property type="entry name" value="FAD-linked reductases, C-terminal domain"/>
    <property type="match status" value="1"/>
</dbReference>
<feature type="compositionally biased region" description="Pro residues" evidence="9">
    <location>
        <begin position="576"/>
        <end position="586"/>
    </location>
</feature>
<comment type="caution">
    <text evidence="12">The sequence shown here is derived from an EMBL/GenBank/DDBJ whole genome shotgun (WGS) entry which is preliminary data.</text>
</comment>
<dbReference type="Gene3D" id="1.10.405.10">
    <property type="entry name" value="Guanine Nucleotide Dissociation Inhibitor, domain 1"/>
    <property type="match status" value="1"/>
</dbReference>
<comment type="similarity">
    <text evidence="3">Belongs to the PC-esterase family. CASD1 subfamily.</text>
</comment>
<evidence type="ECO:0000313" key="13">
    <source>
        <dbReference type="Proteomes" id="UP000824890"/>
    </source>
</evidence>
<keyword evidence="8" id="KW-0325">Glycoprotein</keyword>
<reference evidence="12 13" key="1">
    <citation type="submission" date="2021-05" db="EMBL/GenBank/DDBJ databases">
        <title>Genome Assembly of Synthetic Allotetraploid Brassica napus Reveals Homoeologous Exchanges between Subgenomes.</title>
        <authorList>
            <person name="Davis J.T."/>
        </authorList>
    </citation>
    <scope>NUCLEOTIDE SEQUENCE [LARGE SCALE GENOMIC DNA]</scope>
    <source>
        <strain evidence="13">cv. Da-Ae</strain>
        <tissue evidence="12">Seedling</tissue>
    </source>
</reference>
<feature type="transmembrane region" description="Helical" evidence="10">
    <location>
        <begin position="414"/>
        <end position="433"/>
    </location>
</feature>
<feature type="transmembrane region" description="Helical" evidence="10">
    <location>
        <begin position="453"/>
        <end position="474"/>
    </location>
</feature>
<keyword evidence="4" id="KW-0808">Transferase</keyword>
<evidence type="ECO:0000256" key="2">
    <source>
        <dbReference type="ARBA" id="ARBA00005593"/>
    </source>
</evidence>
<keyword evidence="6 10" id="KW-1133">Transmembrane helix</keyword>
<evidence type="ECO:0000256" key="3">
    <source>
        <dbReference type="ARBA" id="ARBA00010666"/>
    </source>
</evidence>
<comment type="similarity">
    <text evidence="2">Belongs to the Rab GDI family.</text>
</comment>
<feature type="region of interest" description="Disordered" evidence="9">
    <location>
        <begin position="1044"/>
        <end position="1066"/>
    </location>
</feature>
<feature type="transmembrane region" description="Helical" evidence="10">
    <location>
        <begin position="375"/>
        <end position="394"/>
    </location>
</feature>
<organism evidence="12 13">
    <name type="scientific">Brassica napus</name>
    <name type="common">Rape</name>
    <dbReference type="NCBI Taxonomy" id="3708"/>
    <lineage>
        <taxon>Eukaryota</taxon>
        <taxon>Viridiplantae</taxon>
        <taxon>Streptophyta</taxon>
        <taxon>Embryophyta</taxon>
        <taxon>Tracheophyta</taxon>
        <taxon>Spermatophyta</taxon>
        <taxon>Magnoliopsida</taxon>
        <taxon>eudicotyledons</taxon>
        <taxon>Gunneridae</taxon>
        <taxon>Pentapetalae</taxon>
        <taxon>rosids</taxon>
        <taxon>malvids</taxon>
        <taxon>Brassicales</taxon>
        <taxon>Brassicaceae</taxon>
        <taxon>Brassiceae</taxon>
        <taxon>Brassica</taxon>
    </lineage>
</organism>
<feature type="transmembrane region" description="Helical" evidence="10">
    <location>
        <begin position="313"/>
        <end position="333"/>
    </location>
</feature>
<evidence type="ECO:0000256" key="5">
    <source>
        <dbReference type="ARBA" id="ARBA00022692"/>
    </source>
</evidence>
<evidence type="ECO:0000259" key="11">
    <source>
        <dbReference type="Pfam" id="PF07779"/>
    </source>
</evidence>